<protein>
    <submittedName>
        <fullName evidence="2">Uncharacterized protein</fullName>
    </submittedName>
</protein>
<accession>A0A2T5J476</accession>
<dbReference type="RefSeq" id="WP_107864316.1">
    <property type="nucleotide sequence ID" value="NZ_QAON01000001.1"/>
</dbReference>
<sequence>MKKIVSHVICALCLSSSVVYADESSDQQADQFMECLSIAEEQRNNDPNPDMKNHWAQFSDIYGANVYMYAGSINYIFDHIQEKFDKWGNMRQMLPTQAVNNLALAVLNKCDKQALEKVASIDNYTTALQAYLKARQQSAPATP</sequence>
<gene>
    <name evidence="2" type="ORF">C8N29_101376</name>
</gene>
<evidence type="ECO:0000313" key="2">
    <source>
        <dbReference type="EMBL" id="PTQ91303.1"/>
    </source>
</evidence>
<reference evidence="2 3" key="1">
    <citation type="submission" date="2018-04" db="EMBL/GenBank/DDBJ databases">
        <title>Genomic Encyclopedia of Archaeal and Bacterial Type Strains, Phase II (KMG-II): from individual species to whole genera.</title>
        <authorList>
            <person name="Goeker M."/>
        </authorList>
    </citation>
    <scope>NUCLEOTIDE SEQUENCE [LARGE SCALE GENOMIC DNA]</scope>
    <source>
        <strain evidence="2 3">DSM 5822</strain>
    </source>
</reference>
<dbReference type="EMBL" id="QAON01000001">
    <property type="protein sequence ID" value="PTQ91303.1"/>
    <property type="molecule type" value="Genomic_DNA"/>
</dbReference>
<dbReference type="AlphaFoldDB" id="A0A2T5J476"/>
<feature type="signal peptide" evidence="1">
    <location>
        <begin position="1"/>
        <end position="21"/>
    </location>
</feature>
<organism evidence="2 3">
    <name type="scientific">Agitococcus lubricus</name>
    <dbReference type="NCBI Taxonomy" id="1077255"/>
    <lineage>
        <taxon>Bacteria</taxon>
        <taxon>Pseudomonadati</taxon>
        <taxon>Pseudomonadota</taxon>
        <taxon>Gammaproteobacteria</taxon>
        <taxon>Moraxellales</taxon>
        <taxon>Moraxellaceae</taxon>
        <taxon>Agitococcus</taxon>
    </lineage>
</organism>
<keyword evidence="3" id="KW-1185">Reference proteome</keyword>
<feature type="chain" id="PRO_5015482260" evidence="1">
    <location>
        <begin position="22"/>
        <end position="143"/>
    </location>
</feature>
<evidence type="ECO:0000313" key="3">
    <source>
        <dbReference type="Proteomes" id="UP000244223"/>
    </source>
</evidence>
<proteinExistence type="predicted"/>
<comment type="caution">
    <text evidence="2">The sequence shown here is derived from an EMBL/GenBank/DDBJ whole genome shotgun (WGS) entry which is preliminary data.</text>
</comment>
<keyword evidence="1" id="KW-0732">Signal</keyword>
<name>A0A2T5J476_9GAMM</name>
<dbReference type="Proteomes" id="UP000244223">
    <property type="component" value="Unassembled WGS sequence"/>
</dbReference>
<dbReference type="OrthoDB" id="9861026at2"/>
<evidence type="ECO:0000256" key="1">
    <source>
        <dbReference type="SAM" id="SignalP"/>
    </source>
</evidence>